<accession>A0A6J6C0V6</accession>
<dbReference type="PANTHER" id="PTHR45527">
    <property type="entry name" value="NONRIBOSOMAL PEPTIDE SYNTHETASE"/>
    <property type="match status" value="1"/>
</dbReference>
<dbReference type="InterPro" id="IPR042099">
    <property type="entry name" value="ANL_N_sf"/>
</dbReference>
<evidence type="ECO:0000259" key="2">
    <source>
        <dbReference type="Pfam" id="PF00501"/>
    </source>
</evidence>
<evidence type="ECO:0000256" key="1">
    <source>
        <dbReference type="SAM" id="MobiDB-lite"/>
    </source>
</evidence>
<feature type="domain" description="AMP-dependent synthetase/ligase" evidence="2">
    <location>
        <begin position="9"/>
        <end position="385"/>
    </location>
</feature>
<dbReference type="GO" id="GO:0005737">
    <property type="term" value="C:cytoplasm"/>
    <property type="evidence" value="ECO:0007669"/>
    <property type="project" value="TreeGrafter"/>
</dbReference>
<evidence type="ECO:0000313" key="4">
    <source>
        <dbReference type="EMBL" id="CAB4544806.1"/>
    </source>
</evidence>
<dbReference type="EMBL" id="CAEZSR010000012">
    <property type="protein sequence ID" value="CAB4544806.1"/>
    <property type="molecule type" value="Genomic_DNA"/>
</dbReference>
<organism evidence="4">
    <name type="scientific">freshwater metagenome</name>
    <dbReference type="NCBI Taxonomy" id="449393"/>
    <lineage>
        <taxon>unclassified sequences</taxon>
        <taxon>metagenomes</taxon>
        <taxon>ecological metagenomes</taxon>
    </lineage>
</organism>
<dbReference type="AlphaFoldDB" id="A0A6J6C0V6"/>
<feature type="domain" description="AMP-binding enzyme C-terminal" evidence="3">
    <location>
        <begin position="441"/>
        <end position="515"/>
    </location>
</feature>
<dbReference type="GO" id="GO:0031177">
    <property type="term" value="F:phosphopantetheine binding"/>
    <property type="evidence" value="ECO:0007669"/>
    <property type="project" value="TreeGrafter"/>
</dbReference>
<dbReference type="PANTHER" id="PTHR45527:SF1">
    <property type="entry name" value="FATTY ACID SYNTHASE"/>
    <property type="match status" value="1"/>
</dbReference>
<dbReference type="Pfam" id="PF00501">
    <property type="entry name" value="AMP-binding"/>
    <property type="match status" value="1"/>
</dbReference>
<dbReference type="InterPro" id="IPR045851">
    <property type="entry name" value="AMP-bd_C_sf"/>
</dbReference>
<feature type="compositionally biased region" description="Low complexity" evidence="1">
    <location>
        <begin position="527"/>
        <end position="546"/>
    </location>
</feature>
<gene>
    <name evidence="4" type="ORF">UFOPK1493_00571</name>
</gene>
<protein>
    <submittedName>
        <fullName evidence="4">Unannotated protein</fullName>
    </submittedName>
</protein>
<dbReference type="InterPro" id="IPR020845">
    <property type="entry name" value="AMP-binding_CS"/>
</dbReference>
<evidence type="ECO:0000259" key="3">
    <source>
        <dbReference type="Pfam" id="PF13193"/>
    </source>
</evidence>
<dbReference type="InterPro" id="IPR000873">
    <property type="entry name" value="AMP-dep_synth/lig_dom"/>
</dbReference>
<dbReference type="InterPro" id="IPR025110">
    <property type="entry name" value="AMP-bd_C"/>
</dbReference>
<reference evidence="4" key="1">
    <citation type="submission" date="2020-05" db="EMBL/GenBank/DDBJ databases">
        <authorList>
            <person name="Chiriac C."/>
            <person name="Salcher M."/>
            <person name="Ghai R."/>
            <person name="Kavagutti S V."/>
        </authorList>
    </citation>
    <scope>NUCLEOTIDE SEQUENCE</scope>
</reference>
<dbReference type="Gene3D" id="3.40.50.12780">
    <property type="entry name" value="N-terminal domain of ligase-like"/>
    <property type="match status" value="1"/>
</dbReference>
<dbReference type="SUPFAM" id="SSF56801">
    <property type="entry name" value="Acetyl-CoA synthetase-like"/>
    <property type="match status" value="1"/>
</dbReference>
<dbReference type="GO" id="GO:0043041">
    <property type="term" value="P:amino acid activation for nonribosomal peptide biosynthetic process"/>
    <property type="evidence" value="ECO:0007669"/>
    <property type="project" value="TreeGrafter"/>
</dbReference>
<dbReference type="GO" id="GO:0044550">
    <property type="term" value="P:secondary metabolite biosynthetic process"/>
    <property type="evidence" value="ECO:0007669"/>
    <property type="project" value="TreeGrafter"/>
</dbReference>
<name>A0A6J6C0V6_9ZZZZ</name>
<dbReference type="Gene3D" id="3.30.300.30">
    <property type="match status" value="1"/>
</dbReference>
<proteinExistence type="predicted"/>
<sequence length="552" mass="59080">MTTLATLLADAARVDPDTEALVGLSRRYTWREYDRAAANVAAHLLAAGVGRGDRVAVGFSKDARSFVAIHGCLRIGAIVVPLDPMSPPMAARSVLTDADVAAVFVDARRCEQLDPWSIDGLALRTLVTAQPSTDPRTAAFDDVADRAHPDALAALERLPPVAADDPAYIIFTSGSTGRSKGIVHTHASAMAYAARAVESRRLTPADRIAGMSPLHFDMSTLELYAAPLARCAVVVVGEAHLRFPASFTSRSQDERVSVWYFVPSFFRLVTERGALDQRDLSALRLVMYGGEPYAVGALAELAAAVPNAVIENIYGPAEVNECTSHVVTPATLQGDDVPVGLPWHGVDLRVVDELDGDGDDRFVDVADGEPGELWVSAPTVMTGYWRRPDLDARSLVLRPGGFPWYRTGDVVVRDPDGTVWFRGRRDHQVKVRGIRLELEAVEAVLTDAPDVVHAVAVPVGDAGEAAHVAAVVVLRDGAALDEAALRAFCTSRLPAVGVPKEFRVVDRLPFTATGKLDRRHVREHFADTPVSTSASTTPAAGPASAEAMEETA</sequence>
<dbReference type="PROSITE" id="PS00455">
    <property type="entry name" value="AMP_BINDING"/>
    <property type="match status" value="1"/>
</dbReference>
<feature type="region of interest" description="Disordered" evidence="1">
    <location>
        <begin position="526"/>
        <end position="552"/>
    </location>
</feature>
<dbReference type="Pfam" id="PF13193">
    <property type="entry name" value="AMP-binding_C"/>
    <property type="match status" value="1"/>
</dbReference>